<dbReference type="GO" id="GO:0042834">
    <property type="term" value="F:peptidoglycan binding"/>
    <property type="evidence" value="ECO:0007669"/>
    <property type="project" value="InterPro"/>
</dbReference>
<dbReference type="SMART" id="SM00646">
    <property type="entry name" value="Ami_3"/>
    <property type="match status" value="1"/>
</dbReference>
<reference evidence="3 4" key="1">
    <citation type="submission" date="2019-07" db="EMBL/GenBank/DDBJ databases">
        <title>Whole genome shotgun sequence of Cerasibacillus quisquiliarum NBRC 102429.</title>
        <authorList>
            <person name="Hosoyama A."/>
            <person name="Uohara A."/>
            <person name="Ohji S."/>
            <person name="Ichikawa N."/>
        </authorList>
    </citation>
    <scope>NUCLEOTIDE SEQUENCE [LARGE SCALE GENOMIC DNA]</scope>
    <source>
        <strain evidence="3 4">NBRC 102429</strain>
    </source>
</reference>
<dbReference type="Pfam" id="PF01520">
    <property type="entry name" value="Amidase_3"/>
    <property type="match status" value="1"/>
</dbReference>
<dbReference type="InterPro" id="IPR002508">
    <property type="entry name" value="MurNAc-LAA_cat"/>
</dbReference>
<keyword evidence="1" id="KW-0378">Hydrolase</keyword>
<dbReference type="PROSITE" id="PS51724">
    <property type="entry name" value="SPOR"/>
    <property type="match status" value="1"/>
</dbReference>
<dbReference type="Proteomes" id="UP000321491">
    <property type="component" value="Unassembled WGS sequence"/>
</dbReference>
<dbReference type="Gene3D" id="3.30.70.1070">
    <property type="entry name" value="Sporulation related repeat"/>
    <property type="match status" value="1"/>
</dbReference>
<dbReference type="RefSeq" id="WP_146935256.1">
    <property type="nucleotide sequence ID" value="NZ_BJXW01000007.1"/>
</dbReference>
<evidence type="ECO:0000313" key="4">
    <source>
        <dbReference type="Proteomes" id="UP000321491"/>
    </source>
</evidence>
<dbReference type="Gene3D" id="3.40.630.40">
    <property type="entry name" value="Zn-dependent exopeptidases"/>
    <property type="match status" value="1"/>
</dbReference>
<accession>A0A511UWR9</accession>
<evidence type="ECO:0000313" key="3">
    <source>
        <dbReference type="EMBL" id="GEN30198.1"/>
    </source>
</evidence>
<evidence type="ECO:0000256" key="1">
    <source>
        <dbReference type="ARBA" id="ARBA00022801"/>
    </source>
</evidence>
<dbReference type="InterPro" id="IPR036680">
    <property type="entry name" value="SPOR-like_sf"/>
</dbReference>
<dbReference type="AlphaFoldDB" id="A0A511UWR9"/>
<dbReference type="InterPro" id="IPR050695">
    <property type="entry name" value="N-acetylmuramoyl_amidase_3"/>
</dbReference>
<dbReference type="GO" id="GO:0009253">
    <property type="term" value="P:peptidoglycan catabolic process"/>
    <property type="evidence" value="ECO:0007669"/>
    <property type="project" value="InterPro"/>
</dbReference>
<evidence type="ECO:0000259" key="2">
    <source>
        <dbReference type="PROSITE" id="PS51724"/>
    </source>
</evidence>
<dbReference type="GO" id="GO:0008745">
    <property type="term" value="F:N-acetylmuramoyl-L-alanine amidase activity"/>
    <property type="evidence" value="ECO:0007669"/>
    <property type="project" value="InterPro"/>
</dbReference>
<dbReference type="OrthoDB" id="9763643at2"/>
<dbReference type="SUPFAM" id="SSF110997">
    <property type="entry name" value="Sporulation related repeat"/>
    <property type="match status" value="1"/>
</dbReference>
<sequence>MKLFIDPGHGGTDPGAQANGLQEKNLTLNIALKLRNILNQEYTGHSIMMSRTTDKTVSLRERTNMANNWGAHYLVSIHINAGGGTGFESFTYNGSYSGKSETNRLRSIIHDEIIRQTSFNNRGKKEANFHMLRESRMPSVLTENGFIDTVADANLLKQDAFLNKIARGHAVGIAKAFNLKKKSDSGTTTYYRVVAGSFVSRTYAEQRVNELKQKGYSSFIEVFQVSGTTYYRVICGSFTDRRNAEDRVTQLKKAGFEAFIVIVTI</sequence>
<protein>
    <submittedName>
        <fullName evidence="3">Sporulation-specific N-acetylmuramoyl-L-alanine amidase</fullName>
    </submittedName>
</protein>
<dbReference type="EMBL" id="BJXW01000007">
    <property type="protein sequence ID" value="GEN30198.1"/>
    <property type="molecule type" value="Genomic_DNA"/>
</dbReference>
<gene>
    <name evidence="3" type="primary">cwlC</name>
    <name evidence="3" type="ORF">CQU01_04360</name>
</gene>
<proteinExistence type="predicted"/>
<comment type="caution">
    <text evidence="3">The sequence shown here is derived from an EMBL/GenBank/DDBJ whole genome shotgun (WGS) entry which is preliminary data.</text>
</comment>
<dbReference type="PANTHER" id="PTHR30404">
    <property type="entry name" value="N-ACETYLMURAMOYL-L-ALANINE AMIDASE"/>
    <property type="match status" value="1"/>
</dbReference>
<dbReference type="InterPro" id="IPR007730">
    <property type="entry name" value="SPOR-like_dom"/>
</dbReference>
<keyword evidence="4" id="KW-1185">Reference proteome</keyword>
<dbReference type="GO" id="GO:0030288">
    <property type="term" value="C:outer membrane-bounded periplasmic space"/>
    <property type="evidence" value="ECO:0007669"/>
    <property type="project" value="TreeGrafter"/>
</dbReference>
<dbReference type="Pfam" id="PF05036">
    <property type="entry name" value="SPOR"/>
    <property type="match status" value="1"/>
</dbReference>
<dbReference type="CDD" id="cd02696">
    <property type="entry name" value="MurNAc-LAA"/>
    <property type="match status" value="1"/>
</dbReference>
<organism evidence="3 4">
    <name type="scientific">Cerasibacillus quisquiliarum</name>
    <dbReference type="NCBI Taxonomy" id="227865"/>
    <lineage>
        <taxon>Bacteria</taxon>
        <taxon>Bacillati</taxon>
        <taxon>Bacillota</taxon>
        <taxon>Bacilli</taxon>
        <taxon>Bacillales</taxon>
        <taxon>Bacillaceae</taxon>
        <taxon>Cerasibacillus</taxon>
    </lineage>
</organism>
<name>A0A511UWR9_9BACI</name>
<feature type="domain" description="SPOR" evidence="2">
    <location>
        <begin position="185"/>
        <end position="263"/>
    </location>
</feature>
<dbReference type="SUPFAM" id="SSF53187">
    <property type="entry name" value="Zn-dependent exopeptidases"/>
    <property type="match status" value="1"/>
</dbReference>
<dbReference type="PANTHER" id="PTHR30404:SF0">
    <property type="entry name" value="N-ACETYLMURAMOYL-L-ALANINE AMIDASE AMIC"/>
    <property type="match status" value="1"/>
</dbReference>